<dbReference type="Proteomes" id="UP001597086">
    <property type="component" value="Unassembled WGS sequence"/>
</dbReference>
<feature type="compositionally biased region" description="Pro residues" evidence="1">
    <location>
        <begin position="32"/>
        <end position="43"/>
    </location>
</feature>
<keyword evidence="3" id="KW-1185">Reference proteome</keyword>
<comment type="caution">
    <text evidence="2">The sequence shown here is derived from an EMBL/GenBank/DDBJ whole genome shotgun (WGS) entry which is preliminary data.</text>
</comment>
<evidence type="ECO:0000256" key="1">
    <source>
        <dbReference type="SAM" id="MobiDB-lite"/>
    </source>
</evidence>
<proteinExistence type="predicted"/>
<evidence type="ECO:0008006" key="4">
    <source>
        <dbReference type="Google" id="ProtNLM"/>
    </source>
</evidence>
<reference evidence="3" key="1">
    <citation type="journal article" date="2019" name="Int. J. Syst. Evol. Microbiol.">
        <title>The Global Catalogue of Microorganisms (GCM) 10K type strain sequencing project: providing services to taxonomists for standard genome sequencing and annotation.</title>
        <authorList>
            <consortium name="The Broad Institute Genomics Platform"/>
            <consortium name="The Broad Institute Genome Sequencing Center for Infectious Disease"/>
            <person name="Wu L."/>
            <person name="Ma J."/>
        </authorList>
    </citation>
    <scope>NUCLEOTIDE SEQUENCE [LARGE SCALE GENOMIC DNA]</scope>
    <source>
        <strain evidence="3">CCUG 56098</strain>
    </source>
</reference>
<organism evidence="2 3">
    <name type="scientific">Winogradskyella rapida</name>
    <dbReference type="NCBI Taxonomy" id="549701"/>
    <lineage>
        <taxon>Bacteria</taxon>
        <taxon>Pseudomonadati</taxon>
        <taxon>Bacteroidota</taxon>
        <taxon>Flavobacteriia</taxon>
        <taxon>Flavobacteriales</taxon>
        <taxon>Flavobacteriaceae</taxon>
        <taxon>Winogradskyella</taxon>
    </lineage>
</organism>
<protein>
    <recommendedName>
        <fullName evidence="4">Lipocalin-like protein</fullName>
    </recommendedName>
</protein>
<name>A0ABW3KPW9_9FLAO</name>
<feature type="region of interest" description="Disordered" evidence="1">
    <location>
        <begin position="28"/>
        <end position="51"/>
    </location>
</feature>
<evidence type="ECO:0000313" key="3">
    <source>
        <dbReference type="Proteomes" id="UP001597086"/>
    </source>
</evidence>
<evidence type="ECO:0000313" key="2">
    <source>
        <dbReference type="EMBL" id="MFD1015042.1"/>
    </source>
</evidence>
<dbReference type="RefSeq" id="WP_386114195.1">
    <property type="nucleotide sequence ID" value="NZ_JBHTKM010000017.1"/>
</dbReference>
<dbReference type="EMBL" id="JBHTKM010000017">
    <property type="protein sequence ID" value="MFD1015042.1"/>
    <property type="molecule type" value="Genomic_DNA"/>
</dbReference>
<gene>
    <name evidence="2" type="ORF">ACFQ13_03825</name>
</gene>
<sequence length="141" mass="16779">MIERKPKWNKELLTGTWVEKNQFDYYTNDSIPKPPPAPKPPAPEGFSESDFHNIPRYRIDTDSIYLDYNYYRSKSKIQINTTGEFIKMNLTNHHIDYNVQENFWRIKHLTDSTMIIDKTSNHLLGRKHNKALSNIKLIKIR</sequence>
<accession>A0ABW3KPW9</accession>